<accession>A0A0J1FY09</accession>
<keyword evidence="2" id="KW-1185">Reference proteome</keyword>
<gene>
    <name evidence="1" type="ORF">DEAC_c03050</name>
</gene>
<name>A0A0J1FY09_9FIRM</name>
<reference evidence="1 2" key="1">
    <citation type="submission" date="2015-06" db="EMBL/GenBank/DDBJ databases">
        <title>Draft genome of the moderately acidophilic sulfate reducer Candidatus Desulfosporosinus acididurans strain M1.</title>
        <authorList>
            <person name="Poehlein A."/>
            <person name="Petzsch P."/>
            <person name="Johnson B.D."/>
            <person name="Schloemann M."/>
            <person name="Daniel R."/>
            <person name="Muehling M."/>
        </authorList>
    </citation>
    <scope>NUCLEOTIDE SEQUENCE [LARGE SCALE GENOMIC DNA]</scope>
    <source>
        <strain evidence="1 2">M1</strain>
    </source>
</reference>
<comment type="caution">
    <text evidence="1">The sequence shown here is derived from an EMBL/GenBank/DDBJ whole genome shotgun (WGS) entry which is preliminary data.</text>
</comment>
<dbReference type="AlphaFoldDB" id="A0A0J1FY09"/>
<protein>
    <submittedName>
        <fullName evidence="1">Uncharacterized protein</fullName>
    </submittedName>
</protein>
<evidence type="ECO:0000313" key="2">
    <source>
        <dbReference type="Proteomes" id="UP000036356"/>
    </source>
</evidence>
<dbReference type="STRING" id="476652.DEAC_c03050"/>
<dbReference type="Proteomes" id="UP000036356">
    <property type="component" value="Unassembled WGS sequence"/>
</dbReference>
<evidence type="ECO:0000313" key="1">
    <source>
        <dbReference type="EMBL" id="KLU67898.1"/>
    </source>
</evidence>
<proteinExistence type="predicted"/>
<dbReference type="PATRIC" id="fig|476652.3.peg.303"/>
<sequence length="70" mass="8098">MFSINNDSVSRSSFRTQRKFKVGDRVTTSNRCLGTVVRIDRDEIGEYVVARLDILPGEFAYDPWDLEKIN</sequence>
<organism evidence="1 2">
    <name type="scientific">Desulfosporosinus acididurans</name>
    <dbReference type="NCBI Taxonomy" id="476652"/>
    <lineage>
        <taxon>Bacteria</taxon>
        <taxon>Bacillati</taxon>
        <taxon>Bacillota</taxon>
        <taxon>Clostridia</taxon>
        <taxon>Eubacteriales</taxon>
        <taxon>Desulfitobacteriaceae</taxon>
        <taxon>Desulfosporosinus</taxon>
    </lineage>
</organism>
<dbReference type="EMBL" id="LDZY01000001">
    <property type="protein sequence ID" value="KLU67898.1"/>
    <property type="molecule type" value="Genomic_DNA"/>
</dbReference>